<keyword evidence="2" id="KW-1185">Reference proteome</keyword>
<dbReference type="STRING" id="838561.P344_04035"/>
<gene>
    <name evidence="1" type="ORF">P344_04035</name>
</gene>
<dbReference type="PATRIC" id="fig|838561.3.peg.769"/>
<dbReference type="Proteomes" id="UP000019260">
    <property type="component" value="Chromosome"/>
</dbReference>
<evidence type="ECO:0000313" key="1">
    <source>
        <dbReference type="EMBL" id="AHI58135.1"/>
    </source>
</evidence>
<accession>W6AN35</accession>
<reference evidence="1 2" key="1">
    <citation type="submission" date="2013-09" db="EMBL/GenBank/DDBJ databases">
        <title>Complete genome sequence of Spiroplasma mirum suckling mouse cataract agent.</title>
        <authorList>
            <person name="Landry C.A."/>
            <person name="Bastian F.O."/>
            <person name="Thune R.L."/>
        </authorList>
    </citation>
    <scope>NUCLEOTIDE SEQUENCE [LARGE SCALE GENOMIC DNA]</scope>
    <source>
        <strain evidence="1 2">SMCA</strain>
    </source>
</reference>
<evidence type="ECO:0000313" key="2">
    <source>
        <dbReference type="Proteomes" id="UP000019260"/>
    </source>
</evidence>
<name>W6AN35_9MOLU</name>
<proteinExistence type="predicted"/>
<sequence length="121" mass="13255">MVVNVNKVEKISEPFKHLGTAVVNSITDNGVEVLTAPINIEYSTVQIANIKAISNDLNNINQEANPKLVDVKLPIPGVDLTLGSLLDNPMVPTILNLIPTDPNLTSKDDQQKWDQLMQMVI</sequence>
<protein>
    <submittedName>
        <fullName evidence="1">Uncharacterized protein</fullName>
    </submittedName>
</protein>
<dbReference type="AlphaFoldDB" id="W6AN35"/>
<dbReference type="HOGENOM" id="CLU_2036577_0_0_14"/>
<dbReference type="KEGG" id="smia:P344_04035"/>
<dbReference type="EMBL" id="CP006720">
    <property type="protein sequence ID" value="AHI58135.1"/>
    <property type="molecule type" value="Genomic_DNA"/>
</dbReference>
<organism evidence="1 2">
    <name type="scientific">Spiroplasma mirum ATCC 29335</name>
    <dbReference type="NCBI Taxonomy" id="838561"/>
    <lineage>
        <taxon>Bacteria</taxon>
        <taxon>Bacillati</taxon>
        <taxon>Mycoplasmatota</taxon>
        <taxon>Mollicutes</taxon>
        <taxon>Entomoplasmatales</taxon>
        <taxon>Spiroplasmataceae</taxon>
        <taxon>Spiroplasma</taxon>
    </lineage>
</organism>